<sequence length="37" mass="4109">MASINSRLHLPLRRNAIILAIKVDASPVGVRQYKLPP</sequence>
<organism evidence="1 2">
    <name type="scientific">Bradyrhizobium diazoefficiens</name>
    <dbReference type="NCBI Taxonomy" id="1355477"/>
    <lineage>
        <taxon>Bacteria</taxon>
        <taxon>Pseudomonadati</taxon>
        <taxon>Pseudomonadota</taxon>
        <taxon>Alphaproteobacteria</taxon>
        <taxon>Hyphomicrobiales</taxon>
        <taxon>Nitrobacteraceae</taxon>
        <taxon>Bradyrhizobium</taxon>
    </lineage>
</organism>
<reference evidence="1 2" key="1">
    <citation type="submission" date="2014-11" db="EMBL/GenBank/DDBJ databases">
        <title>Symbiosis island explosion on the genome of extra-slow-growing strains of soybean bradyrhizobia with massive insertion sequences.</title>
        <authorList>
            <person name="Iida T."/>
            <person name="Minamisawa K."/>
        </authorList>
    </citation>
    <scope>NUCLEOTIDE SEQUENCE [LARGE SCALE GENOMIC DNA]</scope>
    <source>
        <strain evidence="1 2">NK6</strain>
    </source>
</reference>
<dbReference type="Proteomes" id="UP000063308">
    <property type="component" value="Chromosome"/>
</dbReference>
<accession>A0A0E4FTJ7</accession>
<dbReference type="EMBL" id="AP014685">
    <property type="protein sequence ID" value="BAR56768.1"/>
    <property type="molecule type" value="Genomic_DNA"/>
</dbReference>
<protein>
    <submittedName>
        <fullName evidence="1">Uncharacterized protein</fullName>
    </submittedName>
</protein>
<proteinExistence type="predicted"/>
<dbReference type="AlphaFoldDB" id="A0A0E4FTJ7"/>
<evidence type="ECO:0000313" key="1">
    <source>
        <dbReference type="EMBL" id="BAR56768.1"/>
    </source>
</evidence>
<name>A0A0E4FTJ7_9BRAD</name>
<evidence type="ECO:0000313" key="2">
    <source>
        <dbReference type="Proteomes" id="UP000063308"/>
    </source>
</evidence>
<gene>
    <name evidence="1" type="ORF">NK6_3592</name>
</gene>